<gene>
    <name evidence="2" type="ORF">PG997_000908</name>
</gene>
<reference evidence="2 3" key="1">
    <citation type="submission" date="2023-01" db="EMBL/GenBank/DDBJ databases">
        <title>Analysis of 21 Apiospora genomes using comparative genomics revels a genus with tremendous synthesis potential of carbohydrate active enzymes and secondary metabolites.</title>
        <authorList>
            <person name="Sorensen T."/>
        </authorList>
    </citation>
    <scope>NUCLEOTIDE SEQUENCE [LARGE SCALE GENOMIC DNA]</scope>
    <source>
        <strain evidence="2 3">CBS 114990</strain>
    </source>
</reference>
<dbReference type="Pfam" id="PF04681">
    <property type="entry name" value="Bys1"/>
    <property type="match status" value="1"/>
</dbReference>
<protein>
    <submittedName>
        <fullName evidence="2">Antigenic thaumatin domain-containing protein</fullName>
    </submittedName>
</protein>
<evidence type="ECO:0000313" key="2">
    <source>
        <dbReference type="EMBL" id="KAK8094223.1"/>
    </source>
</evidence>
<keyword evidence="1" id="KW-0732">Signal</keyword>
<dbReference type="GeneID" id="92038283"/>
<organism evidence="2 3">
    <name type="scientific">Apiospora hydei</name>
    <dbReference type="NCBI Taxonomy" id="1337664"/>
    <lineage>
        <taxon>Eukaryota</taxon>
        <taxon>Fungi</taxon>
        <taxon>Dikarya</taxon>
        <taxon>Ascomycota</taxon>
        <taxon>Pezizomycotina</taxon>
        <taxon>Sordariomycetes</taxon>
        <taxon>Xylariomycetidae</taxon>
        <taxon>Amphisphaeriales</taxon>
        <taxon>Apiosporaceae</taxon>
        <taxon>Apiospora</taxon>
    </lineage>
</organism>
<sequence length="131" mass="14256">MQLSIRTIAFFTSFLASGNSVLAGVTRIENHCGFTVCATFQNINNDNIGVSLKCANNAGLSQPFQLEGTIKGGVAWYDLSAVDGDPFLNQRRVGYWPNTNCQIVCNPGDKGCEWPYQQTCPNPTDMVLALC</sequence>
<dbReference type="RefSeq" id="XP_066674996.1">
    <property type="nucleotide sequence ID" value="XM_066805223.1"/>
</dbReference>
<accession>A0ABR1XC25</accession>
<evidence type="ECO:0000313" key="3">
    <source>
        <dbReference type="Proteomes" id="UP001433268"/>
    </source>
</evidence>
<name>A0ABR1XC25_9PEZI</name>
<dbReference type="Proteomes" id="UP001433268">
    <property type="component" value="Unassembled WGS sequence"/>
</dbReference>
<keyword evidence="3" id="KW-1185">Reference proteome</keyword>
<proteinExistence type="predicted"/>
<feature type="chain" id="PRO_5046892460" evidence="1">
    <location>
        <begin position="24"/>
        <end position="131"/>
    </location>
</feature>
<dbReference type="EMBL" id="JAQQWN010000002">
    <property type="protein sequence ID" value="KAK8094223.1"/>
    <property type="molecule type" value="Genomic_DNA"/>
</dbReference>
<dbReference type="InterPro" id="IPR006771">
    <property type="entry name" value="CetA-like"/>
</dbReference>
<feature type="signal peptide" evidence="1">
    <location>
        <begin position="1"/>
        <end position="23"/>
    </location>
</feature>
<comment type="caution">
    <text evidence="2">The sequence shown here is derived from an EMBL/GenBank/DDBJ whole genome shotgun (WGS) entry which is preliminary data.</text>
</comment>
<evidence type="ECO:0000256" key="1">
    <source>
        <dbReference type="SAM" id="SignalP"/>
    </source>
</evidence>